<evidence type="ECO:0000313" key="12">
    <source>
        <dbReference type="EMBL" id="EDW03765.1"/>
    </source>
</evidence>
<dbReference type="HOGENOM" id="CLU_033399_8_0_1"/>
<dbReference type="Pfam" id="PF02949">
    <property type="entry name" value="7tm_6"/>
    <property type="match status" value="1"/>
</dbReference>
<keyword evidence="5 10" id="KW-0552">Olfaction</keyword>
<evidence type="ECO:0000256" key="5">
    <source>
        <dbReference type="ARBA" id="ARBA00022725"/>
    </source>
</evidence>
<evidence type="ECO:0000256" key="7">
    <source>
        <dbReference type="ARBA" id="ARBA00023136"/>
    </source>
</evidence>
<feature type="transmembrane region" description="Helical" evidence="10">
    <location>
        <begin position="88"/>
        <end position="111"/>
    </location>
</feature>
<keyword evidence="7 10" id="KW-0472">Membrane</keyword>
<name>B4JA91_DROGR</name>
<accession>B4JA91</accession>
<proteinExistence type="inferred from homology"/>
<dbReference type="EMBL" id="CH916368">
    <property type="protein sequence ID" value="EDW03765.1"/>
    <property type="molecule type" value="Genomic_DNA"/>
</dbReference>
<feature type="transmembrane region" description="Helical" evidence="10">
    <location>
        <begin position="314"/>
        <end position="335"/>
    </location>
</feature>
<dbReference type="GO" id="GO:0007165">
    <property type="term" value="P:signal transduction"/>
    <property type="evidence" value="ECO:0007669"/>
    <property type="project" value="UniProtKB-KW"/>
</dbReference>
<dbReference type="PANTHER" id="PTHR21137">
    <property type="entry name" value="ODORANT RECEPTOR"/>
    <property type="match status" value="1"/>
</dbReference>
<dbReference type="InParanoid" id="B4JA91"/>
<evidence type="ECO:0000256" key="6">
    <source>
        <dbReference type="ARBA" id="ARBA00022989"/>
    </source>
</evidence>
<evidence type="ECO:0000256" key="4">
    <source>
        <dbReference type="ARBA" id="ARBA00022692"/>
    </source>
</evidence>
<feature type="transmembrane region" description="Helical" evidence="10">
    <location>
        <begin position="218"/>
        <end position="239"/>
    </location>
</feature>
<dbReference type="OrthoDB" id="6604226at2759"/>
<evidence type="ECO:0000256" key="8">
    <source>
        <dbReference type="ARBA" id="ARBA00023170"/>
    </source>
</evidence>
<dbReference type="OMA" id="MARCHIC"/>
<feature type="region of interest" description="Disordered" evidence="11">
    <location>
        <begin position="1"/>
        <end position="23"/>
    </location>
</feature>
<dbReference type="PhylomeDB" id="B4JA91"/>
<dbReference type="GO" id="GO:0005549">
    <property type="term" value="F:odorant binding"/>
    <property type="evidence" value="ECO:0007669"/>
    <property type="project" value="InterPro"/>
</dbReference>
<evidence type="ECO:0000256" key="1">
    <source>
        <dbReference type="ARBA" id="ARBA00004651"/>
    </source>
</evidence>
<dbReference type="GO" id="GO:0004984">
    <property type="term" value="F:olfactory receptor activity"/>
    <property type="evidence" value="ECO:0007669"/>
    <property type="project" value="InterPro"/>
</dbReference>
<dbReference type="InterPro" id="IPR004117">
    <property type="entry name" value="7tm6_olfct_rcpt"/>
</dbReference>
<dbReference type="eggNOG" id="ENOG502T99A">
    <property type="taxonomic scope" value="Eukaryota"/>
</dbReference>
<feature type="transmembrane region" description="Helical" evidence="10">
    <location>
        <begin position="403"/>
        <end position="426"/>
    </location>
</feature>
<dbReference type="AlphaFoldDB" id="B4JA91"/>
<reference evidence="12 13" key="1">
    <citation type="journal article" date="2007" name="Nature">
        <title>Evolution of genes and genomes on the Drosophila phylogeny.</title>
        <authorList>
            <consortium name="Drosophila 12 Genomes Consortium"/>
            <person name="Clark A.G."/>
            <person name="Eisen M.B."/>
            <person name="Smith D.R."/>
            <person name="Bergman C.M."/>
            <person name="Oliver B."/>
            <person name="Markow T.A."/>
            <person name="Kaufman T.C."/>
            <person name="Kellis M."/>
            <person name="Gelbart W."/>
            <person name="Iyer V.N."/>
            <person name="Pollard D.A."/>
            <person name="Sackton T.B."/>
            <person name="Larracuente A.M."/>
            <person name="Singh N.D."/>
            <person name="Abad J.P."/>
            <person name="Abt D.N."/>
            <person name="Adryan B."/>
            <person name="Aguade M."/>
            <person name="Akashi H."/>
            <person name="Anderson W.W."/>
            <person name="Aquadro C.F."/>
            <person name="Ardell D.H."/>
            <person name="Arguello R."/>
            <person name="Artieri C.G."/>
            <person name="Barbash D.A."/>
            <person name="Barker D."/>
            <person name="Barsanti P."/>
            <person name="Batterham P."/>
            <person name="Batzoglou S."/>
            <person name="Begun D."/>
            <person name="Bhutkar A."/>
            <person name="Blanco E."/>
            <person name="Bosak S.A."/>
            <person name="Bradley R.K."/>
            <person name="Brand A.D."/>
            <person name="Brent M.R."/>
            <person name="Brooks A.N."/>
            <person name="Brown R.H."/>
            <person name="Butlin R.K."/>
            <person name="Caggese C."/>
            <person name="Calvi B.R."/>
            <person name="Bernardo de Carvalho A."/>
            <person name="Caspi A."/>
            <person name="Castrezana S."/>
            <person name="Celniker S.E."/>
            <person name="Chang J.L."/>
            <person name="Chapple C."/>
            <person name="Chatterji S."/>
            <person name="Chinwalla A."/>
            <person name="Civetta A."/>
            <person name="Clifton S.W."/>
            <person name="Comeron J.M."/>
            <person name="Costello J.C."/>
            <person name="Coyne J.A."/>
            <person name="Daub J."/>
            <person name="David R.G."/>
            <person name="Delcher A.L."/>
            <person name="Delehaunty K."/>
            <person name="Do C.B."/>
            <person name="Ebling H."/>
            <person name="Edwards K."/>
            <person name="Eickbush T."/>
            <person name="Evans J.D."/>
            <person name="Filipski A."/>
            <person name="Findeiss S."/>
            <person name="Freyhult E."/>
            <person name="Fulton L."/>
            <person name="Fulton R."/>
            <person name="Garcia A.C."/>
            <person name="Gardiner A."/>
            <person name="Garfield D.A."/>
            <person name="Garvin B.E."/>
            <person name="Gibson G."/>
            <person name="Gilbert D."/>
            <person name="Gnerre S."/>
            <person name="Godfrey J."/>
            <person name="Good R."/>
            <person name="Gotea V."/>
            <person name="Gravely B."/>
            <person name="Greenberg A.J."/>
            <person name="Griffiths-Jones S."/>
            <person name="Gross S."/>
            <person name="Guigo R."/>
            <person name="Gustafson E.A."/>
            <person name="Haerty W."/>
            <person name="Hahn M.W."/>
            <person name="Halligan D.L."/>
            <person name="Halpern A.L."/>
            <person name="Halter G.M."/>
            <person name="Han M.V."/>
            <person name="Heger A."/>
            <person name="Hillier L."/>
            <person name="Hinrichs A.S."/>
            <person name="Holmes I."/>
            <person name="Hoskins R.A."/>
            <person name="Hubisz M.J."/>
            <person name="Hultmark D."/>
            <person name="Huntley M.A."/>
            <person name="Jaffe D.B."/>
            <person name="Jagadeeshan S."/>
            <person name="Jeck W.R."/>
            <person name="Johnson J."/>
            <person name="Jones C.D."/>
            <person name="Jordan W.C."/>
            <person name="Karpen G.H."/>
            <person name="Kataoka E."/>
            <person name="Keightley P.D."/>
            <person name="Kheradpour P."/>
            <person name="Kirkness E.F."/>
            <person name="Koerich L.B."/>
            <person name="Kristiansen K."/>
            <person name="Kudrna D."/>
            <person name="Kulathinal R.J."/>
            <person name="Kumar S."/>
            <person name="Kwok R."/>
            <person name="Lander E."/>
            <person name="Langley C.H."/>
            <person name="Lapoint R."/>
            <person name="Lazzaro B.P."/>
            <person name="Lee S.J."/>
            <person name="Levesque L."/>
            <person name="Li R."/>
            <person name="Lin C.F."/>
            <person name="Lin M.F."/>
            <person name="Lindblad-Toh K."/>
            <person name="Llopart A."/>
            <person name="Long M."/>
            <person name="Low L."/>
            <person name="Lozovsky E."/>
            <person name="Lu J."/>
            <person name="Luo M."/>
            <person name="Machado C.A."/>
            <person name="Makalowski W."/>
            <person name="Marzo M."/>
            <person name="Matsuda M."/>
            <person name="Matzkin L."/>
            <person name="McAllister B."/>
            <person name="McBride C.S."/>
            <person name="McKernan B."/>
            <person name="McKernan K."/>
            <person name="Mendez-Lago M."/>
            <person name="Minx P."/>
            <person name="Mollenhauer M.U."/>
            <person name="Montooth K."/>
            <person name="Mount S.M."/>
            <person name="Mu X."/>
            <person name="Myers E."/>
            <person name="Negre B."/>
            <person name="Newfeld S."/>
            <person name="Nielsen R."/>
            <person name="Noor M.A."/>
            <person name="O'Grady P."/>
            <person name="Pachter L."/>
            <person name="Papaceit M."/>
            <person name="Parisi M.J."/>
            <person name="Parisi M."/>
            <person name="Parts L."/>
            <person name="Pedersen J.S."/>
            <person name="Pesole G."/>
            <person name="Phillippy A.M."/>
            <person name="Ponting C.P."/>
            <person name="Pop M."/>
            <person name="Porcelli D."/>
            <person name="Powell J.R."/>
            <person name="Prohaska S."/>
            <person name="Pruitt K."/>
            <person name="Puig M."/>
            <person name="Quesneville H."/>
            <person name="Ram K.R."/>
            <person name="Rand D."/>
            <person name="Rasmussen M.D."/>
            <person name="Reed L.K."/>
            <person name="Reenan R."/>
            <person name="Reily A."/>
            <person name="Remington K.A."/>
            <person name="Rieger T.T."/>
            <person name="Ritchie M.G."/>
            <person name="Robin C."/>
            <person name="Rogers Y.H."/>
            <person name="Rohde C."/>
            <person name="Rozas J."/>
            <person name="Rubenfield M.J."/>
            <person name="Ruiz A."/>
            <person name="Russo S."/>
            <person name="Salzberg S.L."/>
            <person name="Sanchez-Gracia A."/>
            <person name="Saranga D.J."/>
            <person name="Sato H."/>
            <person name="Schaeffer S.W."/>
            <person name="Schatz M.C."/>
            <person name="Schlenke T."/>
            <person name="Schwartz R."/>
            <person name="Segarra C."/>
            <person name="Singh R.S."/>
            <person name="Sirot L."/>
            <person name="Sirota M."/>
            <person name="Sisneros N.B."/>
            <person name="Smith C.D."/>
            <person name="Smith T.F."/>
            <person name="Spieth J."/>
            <person name="Stage D.E."/>
            <person name="Stark A."/>
            <person name="Stephan W."/>
            <person name="Strausberg R.L."/>
            <person name="Strempel S."/>
            <person name="Sturgill D."/>
            <person name="Sutton G."/>
            <person name="Sutton G.G."/>
            <person name="Tao W."/>
            <person name="Teichmann S."/>
            <person name="Tobari Y.N."/>
            <person name="Tomimura Y."/>
            <person name="Tsolas J.M."/>
            <person name="Valente V.L."/>
            <person name="Venter E."/>
            <person name="Venter J.C."/>
            <person name="Vicario S."/>
            <person name="Vieira F.G."/>
            <person name="Vilella A.J."/>
            <person name="Villasante A."/>
            <person name="Walenz B."/>
            <person name="Wang J."/>
            <person name="Wasserman M."/>
            <person name="Watts T."/>
            <person name="Wilson D."/>
            <person name="Wilson R.K."/>
            <person name="Wing R.A."/>
            <person name="Wolfner M.F."/>
            <person name="Wong A."/>
            <person name="Wong G.K."/>
            <person name="Wu C.I."/>
            <person name="Wu G."/>
            <person name="Yamamoto D."/>
            <person name="Yang H.P."/>
            <person name="Yang S.P."/>
            <person name="Yorke J.A."/>
            <person name="Yoshida K."/>
            <person name="Zdobnov E."/>
            <person name="Zhang P."/>
            <person name="Zhang Y."/>
            <person name="Zimin A.V."/>
            <person name="Baldwin J."/>
            <person name="Abdouelleil A."/>
            <person name="Abdulkadir J."/>
            <person name="Abebe A."/>
            <person name="Abera B."/>
            <person name="Abreu J."/>
            <person name="Acer S.C."/>
            <person name="Aftuck L."/>
            <person name="Alexander A."/>
            <person name="An P."/>
            <person name="Anderson E."/>
            <person name="Anderson S."/>
            <person name="Arachi H."/>
            <person name="Azer M."/>
            <person name="Bachantsang P."/>
            <person name="Barry A."/>
            <person name="Bayul T."/>
            <person name="Berlin A."/>
            <person name="Bessette D."/>
            <person name="Bloom T."/>
            <person name="Blye J."/>
            <person name="Boguslavskiy L."/>
            <person name="Bonnet C."/>
            <person name="Boukhgalter B."/>
            <person name="Bourzgui I."/>
            <person name="Brown A."/>
            <person name="Cahill P."/>
            <person name="Channer S."/>
            <person name="Cheshatsang Y."/>
            <person name="Chuda L."/>
            <person name="Citroen M."/>
            <person name="Collymore A."/>
            <person name="Cooke P."/>
            <person name="Costello M."/>
            <person name="D'Aco K."/>
            <person name="Daza R."/>
            <person name="De Haan G."/>
            <person name="DeGray S."/>
            <person name="DeMaso C."/>
            <person name="Dhargay N."/>
            <person name="Dooley K."/>
            <person name="Dooley E."/>
            <person name="Doricent M."/>
            <person name="Dorje P."/>
            <person name="Dorjee K."/>
            <person name="Dupes A."/>
            <person name="Elong R."/>
            <person name="Falk J."/>
            <person name="Farina A."/>
            <person name="Faro S."/>
            <person name="Ferguson D."/>
            <person name="Fisher S."/>
            <person name="Foley C.D."/>
            <person name="Franke A."/>
            <person name="Friedrich D."/>
            <person name="Gadbois L."/>
            <person name="Gearin G."/>
            <person name="Gearin C.R."/>
            <person name="Giannoukos G."/>
            <person name="Goode T."/>
            <person name="Graham J."/>
            <person name="Grandbois E."/>
            <person name="Grewal S."/>
            <person name="Gyaltsen K."/>
            <person name="Hafez N."/>
            <person name="Hagos B."/>
            <person name="Hall J."/>
            <person name="Henson C."/>
            <person name="Hollinger A."/>
            <person name="Honan T."/>
            <person name="Huard M.D."/>
            <person name="Hughes L."/>
            <person name="Hurhula B."/>
            <person name="Husby M.E."/>
            <person name="Kamat A."/>
            <person name="Kanga B."/>
            <person name="Kashin S."/>
            <person name="Khazanovich D."/>
            <person name="Kisner P."/>
            <person name="Lance K."/>
            <person name="Lara M."/>
            <person name="Lee W."/>
            <person name="Lennon N."/>
            <person name="Letendre F."/>
            <person name="LeVine R."/>
            <person name="Lipovsky A."/>
            <person name="Liu X."/>
            <person name="Liu J."/>
            <person name="Liu S."/>
            <person name="Lokyitsang T."/>
            <person name="Lokyitsang Y."/>
            <person name="Lubonja R."/>
            <person name="Lui A."/>
            <person name="MacDonald P."/>
            <person name="Magnisalis V."/>
            <person name="Maru K."/>
            <person name="Matthews C."/>
            <person name="McCusker W."/>
            <person name="McDonough S."/>
            <person name="Mehta T."/>
            <person name="Meldrim J."/>
            <person name="Meneus L."/>
            <person name="Mihai O."/>
            <person name="Mihalev A."/>
            <person name="Mihova T."/>
            <person name="Mittelman R."/>
            <person name="Mlenga V."/>
            <person name="Montmayeur A."/>
            <person name="Mulrain L."/>
            <person name="Navidi A."/>
            <person name="Naylor J."/>
            <person name="Negash T."/>
            <person name="Nguyen T."/>
            <person name="Nguyen N."/>
            <person name="Nicol R."/>
            <person name="Norbu C."/>
            <person name="Norbu N."/>
            <person name="Novod N."/>
            <person name="O'Neill B."/>
            <person name="Osman S."/>
            <person name="Markiewicz E."/>
            <person name="Oyono O.L."/>
            <person name="Patti C."/>
            <person name="Phunkhang P."/>
            <person name="Pierre F."/>
            <person name="Priest M."/>
            <person name="Raghuraman S."/>
            <person name="Rege F."/>
            <person name="Reyes R."/>
            <person name="Rise C."/>
            <person name="Rogov P."/>
            <person name="Ross K."/>
            <person name="Ryan E."/>
            <person name="Settipalli S."/>
            <person name="Shea T."/>
            <person name="Sherpa N."/>
            <person name="Shi L."/>
            <person name="Shih D."/>
            <person name="Sparrow T."/>
            <person name="Spaulding J."/>
            <person name="Stalker J."/>
            <person name="Stange-Thomann N."/>
            <person name="Stavropoulos S."/>
            <person name="Stone C."/>
            <person name="Strader C."/>
            <person name="Tesfaye S."/>
            <person name="Thomson T."/>
            <person name="Thoulutsang Y."/>
            <person name="Thoulutsang D."/>
            <person name="Topham K."/>
            <person name="Topping I."/>
            <person name="Tsamla T."/>
            <person name="Vassiliev H."/>
            <person name="Vo A."/>
            <person name="Wangchuk T."/>
            <person name="Wangdi T."/>
            <person name="Weiand M."/>
            <person name="Wilkinson J."/>
            <person name="Wilson A."/>
            <person name="Yadav S."/>
            <person name="Young G."/>
            <person name="Yu Q."/>
            <person name="Zembek L."/>
            <person name="Zhong D."/>
            <person name="Zimmer A."/>
            <person name="Zwirko Z."/>
            <person name="Jaffe D.B."/>
            <person name="Alvarez P."/>
            <person name="Brockman W."/>
            <person name="Butler J."/>
            <person name="Chin C."/>
            <person name="Gnerre S."/>
            <person name="Grabherr M."/>
            <person name="Kleber M."/>
            <person name="Mauceli E."/>
            <person name="MacCallum I."/>
        </authorList>
    </citation>
    <scope>NUCLEOTIDE SEQUENCE [LARGE SCALE GENOMIC DNA]</scope>
    <source>
        <strain evidence="13">Tucson 15287-2541.00</strain>
    </source>
</reference>
<sequence>MYSDNVPGKPRNNDTAAPRGNSGDLAMAKRRRQRVAGNWQLDMIYKLFPRLGLWPLKEVVKSRDAFVYLDRGMTICGWIPPEGKYQRWIYGVWTVFLTTFAIVLLDVSLLVSYFKDFRTFTAGQFLTSLQVGFNCFGSSIKSSYTFAGVKRFKQAKKILDRLDDRCTSDEQRSQLHQTVAYCNQCYMAYQILYSLYTTSTFLAGACTGRLPWKLYNPLIDWEASYVHFWLAAIFEYVWMTGVVLQTQMADVYPIIYFLILRTHINLLKERLQRLRSDPTVSEQNNYVELTKCIEDHQLILDYCNTLRPVVSGTIFTQFLLCGIVIGLSIINIVYFSNFWTGLGTAIFLFDLLLQTFPFCYICNMIGDDCGELANNLFHSNWQGAPRYYITSLRYFLHNIQEPIVLTAGGIFIISMATNITVAKLAFSVVTFVQQLNIAEKFQNK</sequence>
<evidence type="ECO:0000256" key="3">
    <source>
        <dbReference type="ARBA" id="ARBA00022606"/>
    </source>
</evidence>
<keyword evidence="13" id="KW-1185">Reference proteome</keyword>
<keyword evidence="2" id="KW-1003">Cell membrane</keyword>
<comment type="subcellular location">
    <subcellularLocation>
        <location evidence="1 10">Cell membrane</location>
        <topology evidence="1 10">Multi-pass membrane protein</topology>
    </subcellularLocation>
</comment>
<dbReference type="PANTHER" id="PTHR21137:SF35">
    <property type="entry name" value="ODORANT RECEPTOR 19A-RELATED"/>
    <property type="match status" value="1"/>
</dbReference>
<keyword evidence="6 10" id="KW-1133">Transmembrane helix</keyword>
<organism evidence="13">
    <name type="scientific">Drosophila grimshawi</name>
    <name type="common">Hawaiian fruit fly</name>
    <name type="synonym">Idiomyia grimshawi</name>
    <dbReference type="NCBI Taxonomy" id="7222"/>
    <lineage>
        <taxon>Eukaryota</taxon>
        <taxon>Metazoa</taxon>
        <taxon>Ecdysozoa</taxon>
        <taxon>Arthropoda</taxon>
        <taxon>Hexapoda</taxon>
        <taxon>Insecta</taxon>
        <taxon>Pterygota</taxon>
        <taxon>Neoptera</taxon>
        <taxon>Endopterygota</taxon>
        <taxon>Diptera</taxon>
        <taxon>Brachycera</taxon>
        <taxon>Muscomorpha</taxon>
        <taxon>Ephydroidea</taxon>
        <taxon>Drosophilidae</taxon>
        <taxon>Drosophila</taxon>
        <taxon>Hawaiian Drosophila</taxon>
    </lineage>
</organism>
<keyword evidence="8 10" id="KW-0675">Receptor</keyword>
<dbReference type="GO" id="GO:0005886">
    <property type="term" value="C:plasma membrane"/>
    <property type="evidence" value="ECO:0007669"/>
    <property type="project" value="UniProtKB-SubCell"/>
</dbReference>
<feature type="transmembrane region" description="Helical" evidence="10">
    <location>
        <begin position="341"/>
        <end position="362"/>
    </location>
</feature>
<keyword evidence="4 10" id="KW-0812">Transmembrane</keyword>
<comment type="caution">
    <text evidence="10">Lacks conserved residue(s) required for the propagation of feature annotation.</text>
</comment>
<evidence type="ECO:0000256" key="11">
    <source>
        <dbReference type="SAM" id="MobiDB-lite"/>
    </source>
</evidence>
<keyword evidence="9 10" id="KW-0807">Transducer</keyword>
<evidence type="ECO:0000256" key="10">
    <source>
        <dbReference type="RuleBase" id="RU351113"/>
    </source>
</evidence>
<evidence type="ECO:0000256" key="9">
    <source>
        <dbReference type="ARBA" id="ARBA00023224"/>
    </source>
</evidence>
<dbReference type="Proteomes" id="UP000001070">
    <property type="component" value="Unassembled WGS sequence"/>
</dbReference>
<comment type="similarity">
    <text evidence="10">Belongs to the insect chemoreceptor superfamily. Heteromeric odorant receptor channel (TC 1.A.69) family.</text>
</comment>
<protein>
    <recommendedName>
        <fullName evidence="10">Odorant receptor</fullName>
    </recommendedName>
</protein>
<gene>
    <name evidence="12" type="primary">Dgri\GH10325</name>
    <name evidence="12" type="ORF">Dgri_GH10325</name>
</gene>
<evidence type="ECO:0000313" key="13">
    <source>
        <dbReference type="Proteomes" id="UP000001070"/>
    </source>
</evidence>
<evidence type="ECO:0000256" key="2">
    <source>
        <dbReference type="ARBA" id="ARBA00022475"/>
    </source>
</evidence>
<keyword evidence="3 10" id="KW-0716">Sensory transduction</keyword>